<evidence type="ECO:0000256" key="3">
    <source>
        <dbReference type="ARBA" id="ARBA00038502"/>
    </source>
</evidence>
<evidence type="ECO:0000313" key="6">
    <source>
        <dbReference type="Proteomes" id="UP001230807"/>
    </source>
</evidence>
<comment type="similarity">
    <text evidence="3">Belongs to the acetyltransferase family. RimJ subfamily.</text>
</comment>
<proteinExistence type="inferred from homology"/>
<name>A0ABT7MR19_9BACL</name>
<dbReference type="Proteomes" id="UP001230807">
    <property type="component" value="Unassembled WGS sequence"/>
</dbReference>
<dbReference type="SUPFAM" id="SSF55729">
    <property type="entry name" value="Acyl-CoA N-acyltransferases (Nat)"/>
    <property type="match status" value="1"/>
</dbReference>
<organism evidence="5 6">
    <name type="scientific">Exiguobacterium mexicanum</name>
    <dbReference type="NCBI Taxonomy" id="340146"/>
    <lineage>
        <taxon>Bacteria</taxon>
        <taxon>Bacillati</taxon>
        <taxon>Bacillota</taxon>
        <taxon>Bacilli</taxon>
        <taxon>Bacillales</taxon>
        <taxon>Bacillales Family XII. Incertae Sedis</taxon>
        <taxon>Exiguobacterium</taxon>
    </lineage>
</organism>
<keyword evidence="2" id="KW-0012">Acyltransferase</keyword>
<feature type="domain" description="N-acetyltransferase" evidence="4">
    <location>
        <begin position="18"/>
        <end position="157"/>
    </location>
</feature>
<dbReference type="InterPro" id="IPR016181">
    <property type="entry name" value="Acyl_CoA_acyltransferase"/>
</dbReference>
<dbReference type="RefSeq" id="WP_214834181.1">
    <property type="nucleotide sequence ID" value="NZ_CP183077.1"/>
</dbReference>
<evidence type="ECO:0000256" key="1">
    <source>
        <dbReference type="ARBA" id="ARBA00022679"/>
    </source>
</evidence>
<dbReference type="PROSITE" id="PS51186">
    <property type="entry name" value="GNAT"/>
    <property type="match status" value="1"/>
</dbReference>
<accession>A0ABT7MR19</accession>
<keyword evidence="6" id="KW-1185">Reference proteome</keyword>
<keyword evidence="1" id="KW-0808">Transferase</keyword>
<dbReference type="PANTHER" id="PTHR43792">
    <property type="entry name" value="GNAT FAMILY, PUTATIVE (AFU_ORTHOLOGUE AFUA_3G00765)-RELATED-RELATED"/>
    <property type="match status" value="1"/>
</dbReference>
<comment type="caution">
    <text evidence="5">The sequence shown here is derived from an EMBL/GenBank/DDBJ whole genome shotgun (WGS) entry which is preliminary data.</text>
</comment>
<reference evidence="5 6" key="1">
    <citation type="submission" date="2023-06" db="EMBL/GenBank/DDBJ databases">
        <title>Influencing factors and mechanism of Cr(VI) reduction by facultative anaerobic Exiguobacterium sp. PY14.</title>
        <authorList>
            <person name="Zou L."/>
        </authorList>
    </citation>
    <scope>NUCLEOTIDE SEQUENCE [LARGE SCALE GENOMIC DNA]</scope>
    <source>
        <strain evidence="5 6">PY14</strain>
    </source>
</reference>
<gene>
    <name evidence="5" type="ORF">QR695_11575</name>
</gene>
<evidence type="ECO:0000259" key="4">
    <source>
        <dbReference type="PROSITE" id="PS51186"/>
    </source>
</evidence>
<evidence type="ECO:0000313" key="5">
    <source>
        <dbReference type="EMBL" id="MDL5377637.1"/>
    </source>
</evidence>
<dbReference type="Gene3D" id="3.40.630.30">
    <property type="match status" value="1"/>
</dbReference>
<dbReference type="InterPro" id="IPR051531">
    <property type="entry name" value="N-acetyltransferase"/>
</dbReference>
<dbReference type="PANTHER" id="PTHR43792:SF8">
    <property type="entry name" value="[RIBOSOMAL PROTEIN US5]-ALANINE N-ACETYLTRANSFERASE"/>
    <property type="match status" value="1"/>
</dbReference>
<dbReference type="InterPro" id="IPR000182">
    <property type="entry name" value="GNAT_dom"/>
</dbReference>
<evidence type="ECO:0000256" key="2">
    <source>
        <dbReference type="ARBA" id="ARBA00023315"/>
    </source>
</evidence>
<dbReference type="EMBL" id="JASWER010000010">
    <property type="protein sequence ID" value="MDL5377637.1"/>
    <property type="molecule type" value="Genomic_DNA"/>
</dbReference>
<dbReference type="Pfam" id="PF13302">
    <property type="entry name" value="Acetyltransf_3"/>
    <property type="match status" value="1"/>
</dbReference>
<protein>
    <submittedName>
        <fullName evidence="5">GNAT family N-acetyltransferase</fullName>
    </submittedName>
</protein>
<sequence length="167" mass="19094">MDRVSVKALRLQDETLLYAFECANRTHFERTVPSRGNAYYEPESFHQALQHLLSEQTNGDGCYYLMWCDGTIVGRLNVHHTDADTGEVGYGVGAEHEGRGYATAALRQLLTFELPGFKRLRAETTSDNVASQRVLVRAGFRRDGEARQLEWAGQTLTFYEYVYQFDR</sequence>